<dbReference type="SUPFAM" id="SSF46785">
    <property type="entry name" value="Winged helix' DNA-binding domain"/>
    <property type="match status" value="1"/>
</dbReference>
<name>A0A1G2QWA9_9BACT</name>
<dbReference type="InterPro" id="IPR029016">
    <property type="entry name" value="GAF-like_dom_sf"/>
</dbReference>
<dbReference type="PANTHER" id="PTHR34824:SF1">
    <property type="entry name" value="HEAT-INDUCIBLE TRANSCRIPTION REPRESSOR HRCA"/>
    <property type="match status" value="1"/>
</dbReference>
<keyword evidence="2" id="KW-0805">Transcription regulation</keyword>
<comment type="caution">
    <text evidence="6">The sequence shown here is derived from an EMBL/GenBank/DDBJ whole genome shotgun (WGS) entry which is preliminary data.</text>
</comment>
<protein>
    <recommendedName>
        <fullName evidence="5">Heat-inducible transcription repressor HrcA C-terminal domain-containing protein</fullName>
    </recommendedName>
</protein>
<dbReference type="STRING" id="1802448.A2672_00910"/>
<keyword evidence="1" id="KW-0678">Repressor</keyword>
<dbReference type="InterPro" id="IPR002571">
    <property type="entry name" value="HrcA"/>
</dbReference>
<evidence type="ECO:0000256" key="1">
    <source>
        <dbReference type="ARBA" id="ARBA00022491"/>
    </source>
</evidence>
<dbReference type="AlphaFoldDB" id="A0A1G2QWA9"/>
<evidence type="ECO:0000256" key="4">
    <source>
        <dbReference type="ARBA" id="ARBA00023163"/>
    </source>
</evidence>
<dbReference type="InterPro" id="IPR036390">
    <property type="entry name" value="WH_DNA-bd_sf"/>
</dbReference>
<evidence type="ECO:0000313" key="6">
    <source>
        <dbReference type="EMBL" id="OHA64727.1"/>
    </source>
</evidence>
<dbReference type="GO" id="GO:0045892">
    <property type="term" value="P:negative regulation of DNA-templated transcription"/>
    <property type="evidence" value="ECO:0007669"/>
    <property type="project" value="TreeGrafter"/>
</dbReference>
<proteinExistence type="predicted"/>
<dbReference type="Gene3D" id="1.10.10.10">
    <property type="entry name" value="Winged helix-like DNA-binding domain superfamily/Winged helix DNA-binding domain"/>
    <property type="match status" value="1"/>
</dbReference>
<keyword evidence="3" id="KW-0346">Stress response</keyword>
<evidence type="ECO:0000256" key="3">
    <source>
        <dbReference type="ARBA" id="ARBA00023016"/>
    </source>
</evidence>
<dbReference type="PANTHER" id="PTHR34824">
    <property type="entry name" value="HEAT-INDUCIBLE TRANSCRIPTION REPRESSOR HRCA"/>
    <property type="match status" value="1"/>
</dbReference>
<dbReference type="Proteomes" id="UP000178065">
    <property type="component" value="Unassembled WGS sequence"/>
</dbReference>
<reference evidence="6 7" key="1">
    <citation type="journal article" date="2016" name="Nat. Commun.">
        <title>Thousands of microbial genomes shed light on interconnected biogeochemical processes in an aquifer system.</title>
        <authorList>
            <person name="Anantharaman K."/>
            <person name="Brown C.T."/>
            <person name="Hug L.A."/>
            <person name="Sharon I."/>
            <person name="Castelle C.J."/>
            <person name="Probst A.J."/>
            <person name="Thomas B.C."/>
            <person name="Singh A."/>
            <person name="Wilkins M.J."/>
            <person name="Karaoz U."/>
            <person name="Brodie E.L."/>
            <person name="Williams K.H."/>
            <person name="Hubbard S.S."/>
            <person name="Banfield J.F."/>
        </authorList>
    </citation>
    <scope>NUCLEOTIDE SEQUENCE [LARGE SCALE GENOMIC DNA]</scope>
</reference>
<evidence type="ECO:0000256" key="2">
    <source>
        <dbReference type="ARBA" id="ARBA00023015"/>
    </source>
</evidence>
<dbReference type="InterPro" id="IPR036388">
    <property type="entry name" value="WH-like_DNA-bd_sf"/>
</dbReference>
<dbReference type="InterPro" id="IPR021153">
    <property type="entry name" value="HrcA_C"/>
</dbReference>
<dbReference type="GO" id="GO:0003677">
    <property type="term" value="F:DNA binding"/>
    <property type="evidence" value="ECO:0007669"/>
    <property type="project" value="InterPro"/>
</dbReference>
<dbReference type="EMBL" id="MHTT01000029">
    <property type="protein sequence ID" value="OHA64727.1"/>
    <property type="molecule type" value="Genomic_DNA"/>
</dbReference>
<dbReference type="Gene3D" id="3.30.450.40">
    <property type="match status" value="1"/>
</dbReference>
<evidence type="ECO:0000313" key="7">
    <source>
        <dbReference type="Proteomes" id="UP000178065"/>
    </source>
</evidence>
<sequence>MLSERQEQILESLVAEYINLAQPVSSQYLEETYDFAVSPATIRNELVLISEKGYLAQPHTSSGRVPTDKGYRFFVDKFLGKREETAGARFCFAVQDPAFMLREAARELALASSLVAAAAWGDFVWKEGWRELFLQPEFQNTQVLLDFTRFVDDFEKNLSDFSVHDAVHVSIGRENRFSRVKDFSIMVRVCEVPGKERFTVALLGPRRMAYDKNIQLLDSFHGSG</sequence>
<feature type="domain" description="Heat-inducible transcription repressor HrcA C-terminal" evidence="5">
    <location>
        <begin position="122"/>
        <end position="214"/>
    </location>
</feature>
<keyword evidence="4" id="KW-0804">Transcription</keyword>
<organism evidence="6 7">
    <name type="scientific">Candidatus Wildermuthbacteria bacterium RIFCSPHIGHO2_01_FULL_49_22b</name>
    <dbReference type="NCBI Taxonomy" id="1802448"/>
    <lineage>
        <taxon>Bacteria</taxon>
        <taxon>Candidatus Wildermuthiibacteriota</taxon>
    </lineage>
</organism>
<evidence type="ECO:0000259" key="5">
    <source>
        <dbReference type="Pfam" id="PF01628"/>
    </source>
</evidence>
<dbReference type="SUPFAM" id="SSF55781">
    <property type="entry name" value="GAF domain-like"/>
    <property type="match status" value="1"/>
</dbReference>
<gene>
    <name evidence="6" type="ORF">A2672_00910</name>
</gene>
<dbReference type="Pfam" id="PF01628">
    <property type="entry name" value="HrcA"/>
    <property type="match status" value="1"/>
</dbReference>
<accession>A0A1G2QWA9</accession>